<organism evidence="3 4">
    <name type="scientific">Marinicella sediminis</name>
    <dbReference type="NCBI Taxonomy" id="1792834"/>
    <lineage>
        <taxon>Bacteria</taxon>
        <taxon>Pseudomonadati</taxon>
        <taxon>Pseudomonadota</taxon>
        <taxon>Gammaproteobacteria</taxon>
        <taxon>Lysobacterales</taxon>
        <taxon>Marinicellaceae</taxon>
        <taxon>Marinicella</taxon>
    </lineage>
</organism>
<dbReference type="Gene3D" id="2.160.20.10">
    <property type="entry name" value="Single-stranded right-handed beta-helix, Pectin lyase-like"/>
    <property type="match status" value="1"/>
</dbReference>
<dbReference type="InterPro" id="IPR011050">
    <property type="entry name" value="Pectin_lyase_fold/virulence"/>
</dbReference>
<dbReference type="NCBIfam" id="TIGR03804">
    <property type="entry name" value="para_beta_helix"/>
    <property type="match status" value="1"/>
</dbReference>
<reference evidence="4" key="1">
    <citation type="journal article" date="2019" name="Int. J. Syst. Evol. Microbiol.">
        <title>The Global Catalogue of Microorganisms (GCM) 10K type strain sequencing project: providing services to taxonomists for standard genome sequencing and annotation.</title>
        <authorList>
            <consortium name="The Broad Institute Genomics Platform"/>
            <consortium name="The Broad Institute Genome Sequencing Center for Infectious Disease"/>
            <person name="Wu L."/>
            <person name="Ma J."/>
        </authorList>
    </citation>
    <scope>NUCLEOTIDE SEQUENCE [LARGE SCALE GENOMIC DNA]</scope>
    <source>
        <strain evidence="4">KCTC 42953</strain>
    </source>
</reference>
<dbReference type="InterPro" id="IPR012334">
    <property type="entry name" value="Pectin_lyas_fold"/>
</dbReference>
<feature type="domain" description="Right handed beta helix" evidence="2">
    <location>
        <begin position="98"/>
        <end position="248"/>
    </location>
</feature>
<feature type="signal peptide" evidence="1">
    <location>
        <begin position="1"/>
        <end position="24"/>
    </location>
</feature>
<evidence type="ECO:0000313" key="3">
    <source>
        <dbReference type="EMBL" id="MFC3192737.1"/>
    </source>
</evidence>
<proteinExistence type="predicted"/>
<keyword evidence="1" id="KW-0732">Signal</keyword>
<comment type="caution">
    <text evidence="3">The sequence shown here is derived from an EMBL/GenBank/DDBJ whole genome shotgun (WGS) entry which is preliminary data.</text>
</comment>
<name>A0ABV7J6G7_9GAMM</name>
<gene>
    <name evidence="3" type="ORF">ACFODZ_00660</name>
</gene>
<protein>
    <submittedName>
        <fullName evidence="3">Right-handed parallel beta-helix repeat-containing protein</fullName>
    </submittedName>
</protein>
<feature type="chain" id="PRO_5045140877" evidence="1">
    <location>
        <begin position="25"/>
        <end position="338"/>
    </location>
</feature>
<dbReference type="RefSeq" id="WP_077409422.1">
    <property type="nucleotide sequence ID" value="NZ_JBHRTS010000001.1"/>
</dbReference>
<dbReference type="Proteomes" id="UP001595533">
    <property type="component" value="Unassembled WGS sequence"/>
</dbReference>
<dbReference type="InterPro" id="IPR022441">
    <property type="entry name" value="Para_beta_helix_rpt-2"/>
</dbReference>
<evidence type="ECO:0000313" key="4">
    <source>
        <dbReference type="Proteomes" id="UP001595533"/>
    </source>
</evidence>
<accession>A0ABV7J6G7</accession>
<dbReference type="EMBL" id="JBHRTS010000001">
    <property type="protein sequence ID" value="MFC3192737.1"/>
    <property type="molecule type" value="Genomic_DNA"/>
</dbReference>
<dbReference type="SUPFAM" id="SSF51126">
    <property type="entry name" value="Pectin lyase-like"/>
    <property type="match status" value="1"/>
</dbReference>
<dbReference type="InterPro" id="IPR006626">
    <property type="entry name" value="PbH1"/>
</dbReference>
<keyword evidence="4" id="KW-1185">Reference proteome</keyword>
<dbReference type="Pfam" id="PF13229">
    <property type="entry name" value="Beta_helix"/>
    <property type="match status" value="1"/>
</dbReference>
<dbReference type="PROSITE" id="PS51257">
    <property type="entry name" value="PROKAR_LIPOPROTEIN"/>
    <property type="match status" value="1"/>
</dbReference>
<dbReference type="SMART" id="SM00710">
    <property type="entry name" value="PbH1"/>
    <property type="match status" value="7"/>
</dbReference>
<evidence type="ECO:0000256" key="1">
    <source>
        <dbReference type="SAM" id="SignalP"/>
    </source>
</evidence>
<sequence length="338" mass="36029">MKPSGINQLITATFLWLLSFQAFAVSCGDVLTSNTTLTADLHCTTGWYALEIGADGVTLDLNGHSLSGTTDLAGVVVYGRSGVQIKGNGGVIKGFWAGVNTADTSALNVSNVVFYDLGVGVVVSSGSDALIADNQFIYINAQGVFVANFVAGKEANNNVIDNNEFYESALGVELCGDDSDRNVISNNLIWKSWYYGIKVSRSDENTIHNNKVQDSYQTAIRLDNASYNQLQSNSLRVGDRGLEIYADGGSGCLHTGANRSFKNAFQGNHTIDFNSGIILGLGILSSSEVFKNQINNNKIYNNATGIFFNNDAHHNNAVGNAYTGTATPIVDVGVGNSY</sequence>
<dbReference type="InterPro" id="IPR039448">
    <property type="entry name" value="Beta_helix"/>
</dbReference>
<evidence type="ECO:0000259" key="2">
    <source>
        <dbReference type="Pfam" id="PF13229"/>
    </source>
</evidence>